<proteinExistence type="predicted"/>
<comment type="caution">
    <text evidence="2">The sequence shown here is derived from an EMBL/GenBank/DDBJ whole genome shotgun (WGS) entry which is preliminary data.</text>
</comment>
<name>A0A812UCE6_9DINO</name>
<organism evidence="2 3">
    <name type="scientific">Symbiodinium necroappetens</name>
    <dbReference type="NCBI Taxonomy" id="1628268"/>
    <lineage>
        <taxon>Eukaryota</taxon>
        <taxon>Sar</taxon>
        <taxon>Alveolata</taxon>
        <taxon>Dinophyceae</taxon>
        <taxon>Suessiales</taxon>
        <taxon>Symbiodiniaceae</taxon>
        <taxon>Symbiodinium</taxon>
    </lineage>
</organism>
<evidence type="ECO:0000313" key="3">
    <source>
        <dbReference type="Proteomes" id="UP000601435"/>
    </source>
</evidence>
<dbReference type="Pfam" id="PF24816">
    <property type="entry name" value="Ig_CFAP65__9th"/>
    <property type="match status" value="1"/>
</dbReference>
<reference evidence="2" key="1">
    <citation type="submission" date="2021-02" db="EMBL/GenBank/DDBJ databases">
        <authorList>
            <person name="Dougan E. K."/>
            <person name="Rhodes N."/>
            <person name="Thang M."/>
            <person name="Chan C."/>
        </authorList>
    </citation>
    <scope>NUCLEOTIDE SEQUENCE</scope>
</reference>
<feature type="non-terminal residue" evidence="2">
    <location>
        <position position="1"/>
    </location>
</feature>
<evidence type="ECO:0000259" key="1">
    <source>
        <dbReference type="Pfam" id="PF24816"/>
    </source>
</evidence>
<sequence length="90" mass="10174">QLKPFQLLFGTAAVESGPTVVYLALSNPGYLPIRFSFQTPENLNLENVPYWCDEKALVDEREAHFSWVEEHGVYDIQPRSGAIPPGDFLH</sequence>
<keyword evidence="3" id="KW-1185">Reference proteome</keyword>
<feature type="non-terminal residue" evidence="2">
    <location>
        <position position="90"/>
    </location>
</feature>
<evidence type="ECO:0000313" key="2">
    <source>
        <dbReference type="EMBL" id="CAE7571002.1"/>
    </source>
</evidence>
<dbReference type="Proteomes" id="UP000601435">
    <property type="component" value="Unassembled WGS sequence"/>
</dbReference>
<feature type="domain" description="CFAP65-like ninth Ig-like" evidence="1">
    <location>
        <begin position="2"/>
        <end position="88"/>
    </location>
</feature>
<accession>A0A812UCE6</accession>
<dbReference type="InterPro" id="IPR056344">
    <property type="entry name" value="Ig_CFAP65-like_9th"/>
</dbReference>
<dbReference type="GO" id="GO:0005737">
    <property type="term" value="C:cytoplasm"/>
    <property type="evidence" value="ECO:0007669"/>
    <property type="project" value="UniProtKB-SubCell"/>
</dbReference>
<protein>
    <submittedName>
        <fullName evidence="2">CFAP65 protein</fullName>
    </submittedName>
</protein>
<dbReference type="EMBL" id="CAJNJA010027155">
    <property type="protein sequence ID" value="CAE7571002.1"/>
    <property type="molecule type" value="Genomic_DNA"/>
</dbReference>
<dbReference type="OrthoDB" id="439526at2759"/>
<dbReference type="GO" id="GO:0005929">
    <property type="term" value="C:cilium"/>
    <property type="evidence" value="ECO:0007669"/>
    <property type="project" value="UniProtKB-SubCell"/>
</dbReference>
<dbReference type="AlphaFoldDB" id="A0A812UCE6"/>
<gene>
    <name evidence="2" type="primary">CFAP65</name>
    <name evidence="2" type="ORF">SNEC2469_LOCUS16656</name>
</gene>